<evidence type="ECO:0000313" key="2">
    <source>
        <dbReference type="EMBL" id="QBZ96909.1"/>
    </source>
</evidence>
<organism evidence="2 3">
    <name type="scientific">Flavobacterium sangjuense</name>
    <dbReference type="NCBI Taxonomy" id="2518177"/>
    <lineage>
        <taxon>Bacteria</taxon>
        <taxon>Pseudomonadati</taxon>
        <taxon>Bacteroidota</taxon>
        <taxon>Flavobacteriia</taxon>
        <taxon>Flavobacteriales</taxon>
        <taxon>Flavobacteriaceae</taxon>
        <taxon>Flavobacterium</taxon>
    </lineage>
</organism>
<dbReference type="AlphaFoldDB" id="A0A4P7PQC2"/>
<dbReference type="KEGG" id="fsn:GS03_00392"/>
<accession>A0A4P7PQC2</accession>
<feature type="transmembrane region" description="Helical" evidence="1">
    <location>
        <begin position="34"/>
        <end position="52"/>
    </location>
</feature>
<evidence type="ECO:0000313" key="3">
    <source>
        <dbReference type="Proteomes" id="UP000296862"/>
    </source>
</evidence>
<keyword evidence="1" id="KW-0812">Transmembrane</keyword>
<keyword evidence="1" id="KW-0472">Membrane</keyword>
<keyword evidence="3" id="KW-1185">Reference proteome</keyword>
<dbReference type="EMBL" id="CP038810">
    <property type="protein sequence ID" value="QBZ96909.1"/>
    <property type="molecule type" value="Genomic_DNA"/>
</dbReference>
<gene>
    <name evidence="2" type="ORF">GS03_00392</name>
</gene>
<evidence type="ECO:0000256" key="1">
    <source>
        <dbReference type="SAM" id="Phobius"/>
    </source>
</evidence>
<evidence type="ECO:0008006" key="4">
    <source>
        <dbReference type="Google" id="ProtNLM"/>
    </source>
</evidence>
<reference evidence="2 3" key="1">
    <citation type="submission" date="2019-04" db="EMBL/GenBank/DDBJ databases">
        <title>Flavobacterium sp. GS03.</title>
        <authorList>
            <person name="Kim H."/>
        </authorList>
    </citation>
    <scope>NUCLEOTIDE SEQUENCE [LARGE SCALE GENOMIC DNA]</scope>
    <source>
        <strain evidence="2 3">GS03</strain>
    </source>
</reference>
<dbReference type="Proteomes" id="UP000296862">
    <property type="component" value="Chromosome"/>
</dbReference>
<sequence length="54" mass="6610">MRLILPFFMTIIFVLYVLYLAFIKKDLKKNMQTVVYPGVFFISVWVICYFIFLY</sequence>
<feature type="transmembrane region" description="Helical" evidence="1">
    <location>
        <begin position="6"/>
        <end position="22"/>
    </location>
</feature>
<protein>
    <recommendedName>
        <fullName evidence="4">Cardiolipin synthase N-terminal domain-containing protein</fullName>
    </recommendedName>
</protein>
<proteinExistence type="predicted"/>
<keyword evidence="1" id="KW-1133">Transmembrane helix</keyword>
<name>A0A4P7PQC2_9FLAO</name>